<evidence type="ECO:0000256" key="1">
    <source>
        <dbReference type="ARBA" id="ARBA00001933"/>
    </source>
</evidence>
<keyword evidence="9" id="KW-0456">Lyase</keyword>
<dbReference type="GO" id="GO:0004794">
    <property type="term" value="F:threonine deaminase activity"/>
    <property type="evidence" value="ECO:0007669"/>
    <property type="project" value="TreeGrafter"/>
</dbReference>
<gene>
    <name evidence="12" type="ORF">D0Z07_4974</name>
</gene>
<dbReference type="EMBL" id="VNKQ01000009">
    <property type="protein sequence ID" value="KAG0648864.1"/>
    <property type="molecule type" value="Genomic_DNA"/>
</dbReference>
<reference evidence="12" key="1">
    <citation type="submission" date="2019-07" db="EMBL/GenBank/DDBJ databases">
        <title>Hyphodiscus hymeniophilus genome sequencing and assembly.</title>
        <authorList>
            <person name="Kramer G."/>
            <person name="Nodwell J."/>
        </authorList>
    </citation>
    <scope>NUCLEOTIDE SEQUENCE</scope>
    <source>
        <strain evidence="12">ATCC 34498</strain>
    </source>
</reference>
<dbReference type="OrthoDB" id="7773036at2759"/>
<proteinExistence type="inferred from homology"/>
<keyword evidence="6" id="KW-0312">Gluconeogenesis</keyword>
<evidence type="ECO:0000256" key="8">
    <source>
        <dbReference type="ARBA" id="ARBA00022898"/>
    </source>
</evidence>
<evidence type="ECO:0000256" key="2">
    <source>
        <dbReference type="ARBA" id="ARBA00004496"/>
    </source>
</evidence>
<dbReference type="GO" id="GO:0006567">
    <property type="term" value="P:L-threonine catabolic process"/>
    <property type="evidence" value="ECO:0007669"/>
    <property type="project" value="TreeGrafter"/>
</dbReference>
<keyword evidence="8" id="KW-0663">Pyridoxal phosphate</keyword>
<evidence type="ECO:0000256" key="10">
    <source>
        <dbReference type="ARBA" id="ARBA00049406"/>
    </source>
</evidence>
<evidence type="ECO:0000256" key="7">
    <source>
        <dbReference type="ARBA" id="ARBA00022490"/>
    </source>
</evidence>
<dbReference type="GO" id="GO:0006094">
    <property type="term" value="P:gluconeogenesis"/>
    <property type="evidence" value="ECO:0007669"/>
    <property type="project" value="UniProtKB-KW"/>
</dbReference>
<evidence type="ECO:0000256" key="5">
    <source>
        <dbReference type="ARBA" id="ARBA00012093"/>
    </source>
</evidence>
<evidence type="ECO:0000313" key="13">
    <source>
        <dbReference type="Proteomes" id="UP000785200"/>
    </source>
</evidence>
<dbReference type="EC" id="4.3.1.17" evidence="5"/>
<evidence type="ECO:0000256" key="3">
    <source>
        <dbReference type="ARBA" id="ARBA00004742"/>
    </source>
</evidence>
<comment type="caution">
    <text evidence="12">The sequence shown here is derived from an EMBL/GenBank/DDBJ whole genome shotgun (WGS) entry which is preliminary data.</text>
</comment>
<dbReference type="PANTHER" id="PTHR48078">
    <property type="entry name" value="THREONINE DEHYDRATASE, MITOCHONDRIAL-RELATED"/>
    <property type="match status" value="1"/>
</dbReference>
<dbReference type="InterPro" id="IPR050147">
    <property type="entry name" value="Ser/Thr_Dehydratase"/>
</dbReference>
<dbReference type="GO" id="GO:0006565">
    <property type="term" value="P:L-serine catabolic process"/>
    <property type="evidence" value="ECO:0007669"/>
    <property type="project" value="TreeGrafter"/>
</dbReference>
<dbReference type="Pfam" id="PF00291">
    <property type="entry name" value="PALP"/>
    <property type="match status" value="1"/>
</dbReference>
<dbReference type="GO" id="GO:0003941">
    <property type="term" value="F:L-serine ammonia-lyase activity"/>
    <property type="evidence" value="ECO:0007669"/>
    <property type="project" value="UniProtKB-EC"/>
</dbReference>
<name>A0A9P6VJD6_9HELO</name>
<dbReference type="Proteomes" id="UP000785200">
    <property type="component" value="Unassembled WGS sequence"/>
</dbReference>
<evidence type="ECO:0000256" key="4">
    <source>
        <dbReference type="ARBA" id="ARBA00010869"/>
    </source>
</evidence>
<dbReference type="InterPro" id="IPR001926">
    <property type="entry name" value="TrpB-like_PALP"/>
</dbReference>
<comment type="subcellular location">
    <subcellularLocation>
        <location evidence="2">Cytoplasm</location>
    </subcellularLocation>
</comment>
<dbReference type="GO" id="GO:0009097">
    <property type="term" value="P:isoleucine biosynthetic process"/>
    <property type="evidence" value="ECO:0007669"/>
    <property type="project" value="TreeGrafter"/>
</dbReference>
<keyword evidence="13" id="KW-1185">Reference proteome</keyword>
<dbReference type="InterPro" id="IPR036052">
    <property type="entry name" value="TrpB-like_PALP_sf"/>
</dbReference>
<comment type="pathway">
    <text evidence="3">Carbohydrate biosynthesis; gluconeogenesis.</text>
</comment>
<comment type="cofactor">
    <cofactor evidence="1">
        <name>pyridoxal 5'-phosphate</name>
        <dbReference type="ChEBI" id="CHEBI:597326"/>
    </cofactor>
</comment>
<dbReference type="AlphaFoldDB" id="A0A9P6VJD6"/>
<dbReference type="Gene3D" id="3.40.50.1100">
    <property type="match status" value="2"/>
</dbReference>
<dbReference type="FunFam" id="3.40.50.1100:FF:000040">
    <property type="entry name" value="L-serine dehydratase, putative"/>
    <property type="match status" value="1"/>
</dbReference>
<dbReference type="SUPFAM" id="SSF53686">
    <property type="entry name" value="Tryptophan synthase beta subunit-like PLP-dependent enzymes"/>
    <property type="match status" value="1"/>
</dbReference>
<accession>A0A9P6VJD6</accession>
<feature type="domain" description="Tryptophan synthase beta chain-like PALP" evidence="11">
    <location>
        <begin position="1"/>
        <end position="283"/>
    </location>
</feature>
<comment type="similarity">
    <text evidence="4">Belongs to the serine/threonine dehydratase family.</text>
</comment>
<dbReference type="GO" id="GO:0005737">
    <property type="term" value="C:cytoplasm"/>
    <property type="evidence" value="ECO:0007669"/>
    <property type="project" value="UniProtKB-SubCell"/>
</dbReference>
<protein>
    <recommendedName>
        <fullName evidence="5">L-serine ammonia-lyase</fullName>
        <ecNumber evidence="5">4.3.1.17</ecNumber>
    </recommendedName>
</protein>
<evidence type="ECO:0000256" key="9">
    <source>
        <dbReference type="ARBA" id="ARBA00023239"/>
    </source>
</evidence>
<evidence type="ECO:0000256" key="6">
    <source>
        <dbReference type="ARBA" id="ARBA00022432"/>
    </source>
</evidence>
<evidence type="ECO:0000259" key="11">
    <source>
        <dbReference type="Pfam" id="PF00291"/>
    </source>
</evidence>
<sequence length="303" mass="32582">MQPSGSFKIRGIGNLMKTAIRRNKGEPIHFYCSSGGNAGLACATVARMVGHEATIVVPRSTSQLLVKKLKDEGAEVQQLGEDLAAADLYLRKELIGCDPNAFYVPPFDHPLIWAGQETLLGEVEQQMAERGGFDAVVCSVGGGSMLIGIQQTIKKKVASTREKAPLVLAVETRGAESLNASLLAGRHITLDKITSIATSLGVSKVAERAYRLAQEPNVRSVVLSDAEAAMACVRFADEERILVETSCGVSLATVYNGVLKKLLGAGMSEEDWSRTRVVISVCGGSDVSPERIKEYRKRYGEEV</sequence>
<evidence type="ECO:0000313" key="12">
    <source>
        <dbReference type="EMBL" id="KAG0648864.1"/>
    </source>
</evidence>
<organism evidence="12 13">
    <name type="scientific">Hyphodiscus hymeniophilus</name>
    <dbReference type="NCBI Taxonomy" id="353542"/>
    <lineage>
        <taxon>Eukaryota</taxon>
        <taxon>Fungi</taxon>
        <taxon>Dikarya</taxon>
        <taxon>Ascomycota</taxon>
        <taxon>Pezizomycotina</taxon>
        <taxon>Leotiomycetes</taxon>
        <taxon>Helotiales</taxon>
        <taxon>Hyphodiscaceae</taxon>
        <taxon>Hyphodiscus</taxon>
    </lineage>
</organism>
<keyword evidence="7" id="KW-0963">Cytoplasm</keyword>
<dbReference type="PANTHER" id="PTHR48078:SF2">
    <property type="entry name" value="CATABOLIC L-SERINE_THREONINE DEHYDRATASE"/>
    <property type="match status" value="1"/>
</dbReference>
<comment type="catalytic activity">
    <reaction evidence="10">
        <text>L-serine = pyruvate + NH4(+)</text>
        <dbReference type="Rhea" id="RHEA:19169"/>
        <dbReference type="ChEBI" id="CHEBI:15361"/>
        <dbReference type="ChEBI" id="CHEBI:28938"/>
        <dbReference type="ChEBI" id="CHEBI:33384"/>
        <dbReference type="EC" id="4.3.1.17"/>
    </reaction>
</comment>